<evidence type="ECO:0000259" key="4">
    <source>
        <dbReference type="Pfam" id="PF23231"/>
    </source>
</evidence>
<dbReference type="GO" id="GO:0006417">
    <property type="term" value="P:regulation of translation"/>
    <property type="evidence" value="ECO:0007669"/>
    <property type="project" value="TreeGrafter"/>
</dbReference>
<dbReference type="Proteomes" id="UP001190700">
    <property type="component" value="Unassembled WGS sequence"/>
</dbReference>
<evidence type="ECO:0000313" key="5">
    <source>
        <dbReference type="EMBL" id="KAK3235320.1"/>
    </source>
</evidence>
<evidence type="ECO:0000256" key="2">
    <source>
        <dbReference type="ARBA" id="ARBA00022737"/>
    </source>
</evidence>
<accession>A0AAE0BG49</accession>
<dbReference type="InterPro" id="IPR011990">
    <property type="entry name" value="TPR-like_helical_dom_sf"/>
</dbReference>
<keyword evidence="6" id="KW-1185">Reference proteome</keyword>
<dbReference type="InterPro" id="IPR019734">
    <property type="entry name" value="TPR_rpt"/>
</dbReference>
<keyword evidence="2" id="KW-0677">Repeat</keyword>
<dbReference type="EMBL" id="LGRX02035318">
    <property type="protein sequence ID" value="KAK3235320.1"/>
    <property type="molecule type" value="Genomic_DNA"/>
</dbReference>
<dbReference type="AlphaFoldDB" id="A0AAE0BG49"/>
<dbReference type="GO" id="GO:0003727">
    <property type="term" value="F:single-stranded RNA binding"/>
    <property type="evidence" value="ECO:0007669"/>
    <property type="project" value="TreeGrafter"/>
</dbReference>
<dbReference type="Pfam" id="PF23231">
    <property type="entry name" value="HAT_Syf1_CNRKL1_C"/>
    <property type="match status" value="1"/>
</dbReference>
<proteinExistence type="predicted"/>
<evidence type="ECO:0000256" key="3">
    <source>
        <dbReference type="ARBA" id="ARBA00023242"/>
    </source>
</evidence>
<dbReference type="InterPro" id="IPR044624">
    <property type="entry name" value="Mbb1-like"/>
</dbReference>
<dbReference type="Gene3D" id="1.25.40.10">
    <property type="entry name" value="Tetratricopeptide repeat domain"/>
    <property type="match status" value="2"/>
</dbReference>
<dbReference type="GO" id="GO:0003729">
    <property type="term" value="F:mRNA binding"/>
    <property type="evidence" value="ECO:0007669"/>
    <property type="project" value="InterPro"/>
</dbReference>
<keyword evidence="3" id="KW-0539">Nucleus</keyword>
<dbReference type="SMART" id="SM00386">
    <property type="entry name" value="HAT"/>
    <property type="match status" value="10"/>
</dbReference>
<comment type="caution">
    <text evidence="5">The sequence shown here is derived from an EMBL/GenBank/DDBJ whole genome shotgun (WGS) entry which is preliminary data.</text>
</comment>
<evidence type="ECO:0000256" key="1">
    <source>
        <dbReference type="ARBA" id="ARBA00004123"/>
    </source>
</evidence>
<comment type="subcellular location">
    <subcellularLocation>
        <location evidence="1">Nucleus</location>
    </subcellularLocation>
</comment>
<name>A0AAE0BG49_9CHLO</name>
<evidence type="ECO:0000313" key="6">
    <source>
        <dbReference type="Proteomes" id="UP001190700"/>
    </source>
</evidence>
<dbReference type="SMART" id="SM00028">
    <property type="entry name" value="TPR"/>
    <property type="match status" value="7"/>
</dbReference>
<feature type="domain" description="Pre-mRNA-splicing factor Syf1/CRNKL1-like C-terminal HAT-repeats" evidence="4">
    <location>
        <begin position="217"/>
        <end position="374"/>
    </location>
</feature>
<sequence>MQMYRLEFDIKTLLRLNGVSKSRGLGRAPRHLKPFSLDLKSTVLISPSLATVLLIILKRVFFTKDSVNSEVNWPRVASTIGEQSPGVLKINIDLLLYRARSQIREAKRRKDTKGQRELYQQADKKFRRCIELIPQDGRAYVGLAKLLQRRGQIEEARELYTQGCDAVGGDNPFLWQAWATLEASQGELAKARRFFDAATVASSSHAAAWHGWGMLEKREGNLIRARDLFLKGARLCKQDHPNEYLFQSLALLSYELGLVEEARDYYRQGTRALAAVGRSSPALWQAWAVMEAKEKNIDAARRLFKHGLKGSPNNRFIWLAWGVTEANLNNVAQARLLLSNGATANPRDPALLQAWARLEAQQGNLDVARKLFQQGIRVDARHQPVWQAWGVMEWTQAGDLDAARDLFQRGVWANPQHKNSARVFQAWGCLEWRAGSVSLARELFKCAVKADAKSTPSWQAWAQLEESEGRYLKAEELRSLCNQQRTEEVSVDTSVLLAVDSVQLTVKKIQKWLQVFEETPKVSKRGKLEKLELDVKNSRI</sequence>
<dbReference type="InterPro" id="IPR003107">
    <property type="entry name" value="HAT"/>
</dbReference>
<dbReference type="GO" id="GO:0006397">
    <property type="term" value="P:mRNA processing"/>
    <property type="evidence" value="ECO:0007669"/>
    <property type="project" value="InterPro"/>
</dbReference>
<gene>
    <name evidence="5" type="ORF">CYMTET_54472</name>
</gene>
<reference evidence="5 6" key="1">
    <citation type="journal article" date="2015" name="Genome Biol. Evol.">
        <title>Comparative Genomics of a Bacterivorous Green Alga Reveals Evolutionary Causalities and Consequences of Phago-Mixotrophic Mode of Nutrition.</title>
        <authorList>
            <person name="Burns J.A."/>
            <person name="Paasch A."/>
            <person name="Narechania A."/>
            <person name="Kim E."/>
        </authorList>
    </citation>
    <scope>NUCLEOTIDE SEQUENCE [LARGE SCALE GENOMIC DNA]</scope>
    <source>
        <strain evidence="5 6">PLY_AMNH</strain>
    </source>
</reference>
<dbReference type="InterPro" id="IPR055430">
    <property type="entry name" value="HAT_Syf1_CNRKL1_C"/>
</dbReference>
<protein>
    <submittedName>
        <fullName evidence="5">Protein high chlorophyll fluorescent 107</fullName>
    </submittedName>
</protein>
<dbReference type="PANTHER" id="PTHR44917:SF1">
    <property type="entry name" value="PROTEIN HIGH CHLOROPHYLL FLUORESCENT 107"/>
    <property type="match status" value="1"/>
</dbReference>
<organism evidence="5 6">
    <name type="scientific">Cymbomonas tetramitiformis</name>
    <dbReference type="NCBI Taxonomy" id="36881"/>
    <lineage>
        <taxon>Eukaryota</taxon>
        <taxon>Viridiplantae</taxon>
        <taxon>Chlorophyta</taxon>
        <taxon>Pyramimonadophyceae</taxon>
        <taxon>Pyramimonadales</taxon>
        <taxon>Pyramimonadaceae</taxon>
        <taxon>Cymbomonas</taxon>
    </lineage>
</organism>
<dbReference type="PANTHER" id="PTHR44917">
    <property type="entry name" value="PROTEIN HIGH CHLOROPHYLL FLUORESCENT 107"/>
    <property type="match status" value="1"/>
</dbReference>
<dbReference type="GO" id="GO:0005634">
    <property type="term" value="C:nucleus"/>
    <property type="evidence" value="ECO:0007669"/>
    <property type="project" value="UniProtKB-SubCell"/>
</dbReference>
<dbReference type="SUPFAM" id="SSF48452">
    <property type="entry name" value="TPR-like"/>
    <property type="match status" value="2"/>
</dbReference>